<dbReference type="OMA" id="CKTWIRT"/>
<evidence type="ECO:0000313" key="5">
    <source>
        <dbReference type="Proteomes" id="UP000005408"/>
    </source>
</evidence>
<dbReference type="EnsemblMetazoa" id="G23284.11">
    <property type="protein sequence ID" value="G23284.11:cds"/>
    <property type="gene ID" value="G23284"/>
</dbReference>
<dbReference type="AlphaFoldDB" id="A0A8W8KC47"/>
<feature type="chain" id="PRO_5042431249" evidence="3">
    <location>
        <begin position="27"/>
        <end position="222"/>
    </location>
</feature>
<dbReference type="EnsemblMetazoa" id="G23284.6">
    <property type="protein sequence ID" value="G23284.6:cds"/>
    <property type="gene ID" value="G23284"/>
</dbReference>
<feature type="transmembrane region" description="Helical" evidence="2">
    <location>
        <begin position="195"/>
        <end position="219"/>
    </location>
</feature>
<organism evidence="4 5">
    <name type="scientific">Magallana gigas</name>
    <name type="common">Pacific oyster</name>
    <name type="synonym">Crassostrea gigas</name>
    <dbReference type="NCBI Taxonomy" id="29159"/>
    <lineage>
        <taxon>Eukaryota</taxon>
        <taxon>Metazoa</taxon>
        <taxon>Spiralia</taxon>
        <taxon>Lophotrochozoa</taxon>
        <taxon>Mollusca</taxon>
        <taxon>Bivalvia</taxon>
        <taxon>Autobranchia</taxon>
        <taxon>Pteriomorphia</taxon>
        <taxon>Ostreida</taxon>
        <taxon>Ostreoidea</taxon>
        <taxon>Ostreidae</taxon>
        <taxon>Magallana</taxon>
    </lineage>
</organism>
<dbReference type="EnsemblMetazoa" id="G23284.8">
    <property type="protein sequence ID" value="G23284.8:cds"/>
    <property type="gene ID" value="G23284"/>
</dbReference>
<dbReference type="OrthoDB" id="6132840at2759"/>
<dbReference type="EnsemblMetazoa" id="G23284.14">
    <property type="protein sequence ID" value="G23284.14:cds"/>
    <property type="gene ID" value="G23284"/>
</dbReference>
<dbReference type="EnsemblMetazoa" id="G23284.12">
    <property type="protein sequence ID" value="G23284.12:cds"/>
    <property type="gene ID" value="G23284"/>
</dbReference>
<keyword evidence="2" id="KW-1133">Transmembrane helix</keyword>
<feature type="compositionally biased region" description="Low complexity" evidence="1">
    <location>
        <begin position="32"/>
        <end position="66"/>
    </location>
</feature>
<dbReference type="Proteomes" id="UP000005408">
    <property type="component" value="Unassembled WGS sequence"/>
</dbReference>
<protein>
    <submittedName>
        <fullName evidence="4">Uncharacterized protein</fullName>
    </submittedName>
</protein>
<dbReference type="EnsemblMetazoa" id="G23284.13">
    <property type="protein sequence ID" value="G23284.13:cds"/>
    <property type="gene ID" value="G23284"/>
</dbReference>
<sequence length="222" mass="24289">MTFYRLTIFQRLFLVYCGLLLSEALGSTTTFSTEQTSPATSPSTTEQTSPVTSPSTTAATSTVEPPTTTTAKDLVCYGCTDTQRGGDCQSNSKGMLQEAQAHMAKTTAQQNVQSGTNYVKRCSYDNYTYCVIETIENRGEVHSYIRDCSDGRSFSEDSSKLKLTKPDNQTTCAYTLQGYLICVKLCQTSFCNGPIAHISSACPLTCTLFSFVLLVLCLISRY</sequence>
<evidence type="ECO:0000256" key="3">
    <source>
        <dbReference type="SAM" id="SignalP"/>
    </source>
</evidence>
<dbReference type="EnsemblMetazoa" id="G23284.9">
    <property type="protein sequence ID" value="G23284.9:cds"/>
    <property type="gene ID" value="G23284"/>
</dbReference>
<accession>A0A8W8KC47</accession>
<evidence type="ECO:0000313" key="4">
    <source>
        <dbReference type="EnsemblMetazoa" id="G23284.5:cds"/>
    </source>
</evidence>
<keyword evidence="2" id="KW-0472">Membrane</keyword>
<dbReference type="EnsemblMetazoa" id="G23284.5">
    <property type="protein sequence ID" value="G23284.5:cds"/>
    <property type="gene ID" value="G23284"/>
</dbReference>
<evidence type="ECO:0000256" key="2">
    <source>
        <dbReference type="SAM" id="Phobius"/>
    </source>
</evidence>
<keyword evidence="5" id="KW-1185">Reference proteome</keyword>
<evidence type="ECO:0000256" key="1">
    <source>
        <dbReference type="SAM" id="MobiDB-lite"/>
    </source>
</evidence>
<keyword evidence="2" id="KW-0812">Transmembrane</keyword>
<name>A0A8W8KC47_MAGGI</name>
<reference evidence="4" key="1">
    <citation type="submission" date="2022-08" db="UniProtKB">
        <authorList>
            <consortium name="EnsemblMetazoa"/>
        </authorList>
    </citation>
    <scope>IDENTIFICATION</scope>
    <source>
        <strain evidence="4">05x7-T-G4-1.051#20</strain>
    </source>
</reference>
<feature type="signal peptide" evidence="3">
    <location>
        <begin position="1"/>
        <end position="26"/>
    </location>
</feature>
<keyword evidence="3" id="KW-0732">Signal</keyword>
<feature type="region of interest" description="Disordered" evidence="1">
    <location>
        <begin position="31"/>
        <end position="66"/>
    </location>
</feature>
<proteinExistence type="predicted"/>